<accession>A0A5B7ZPW0</accession>
<dbReference type="Proteomes" id="UP000308149">
    <property type="component" value="Chromosome"/>
</dbReference>
<keyword evidence="3" id="KW-1185">Reference proteome</keyword>
<protein>
    <submittedName>
        <fullName evidence="2">DUF2127 domain-containing protein</fullName>
    </submittedName>
</protein>
<feature type="transmembrane region" description="Helical" evidence="1">
    <location>
        <begin position="130"/>
        <end position="147"/>
    </location>
</feature>
<gene>
    <name evidence="2" type="ORF">FHQ07_04710</name>
</gene>
<feature type="transmembrane region" description="Helical" evidence="1">
    <location>
        <begin position="105"/>
        <end position="124"/>
    </location>
</feature>
<keyword evidence="1" id="KW-0472">Membrane</keyword>
<name>A0A5B7ZPW0_9GAMM</name>
<feature type="transmembrane region" description="Helical" evidence="1">
    <location>
        <begin position="75"/>
        <end position="93"/>
    </location>
</feature>
<organism evidence="2 3">
    <name type="scientific">Thermomonas aquatica</name>
    <dbReference type="NCBI Taxonomy" id="2202149"/>
    <lineage>
        <taxon>Bacteria</taxon>
        <taxon>Pseudomonadati</taxon>
        <taxon>Pseudomonadota</taxon>
        <taxon>Gammaproteobacteria</taxon>
        <taxon>Lysobacterales</taxon>
        <taxon>Lysobacteraceae</taxon>
        <taxon>Thermomonas</taxon>
    </lineage>
</organism>
<sequence>MTDKHYNPDPHAHPGLHIIAIVEAVKGSLALLAASGLELIGPAPLQRWVHELIARFQLDPSHGAAAWLAQAINPGAVHLAAAVAALYGIVHLIEGWGLWRAKAWASWLGCIAAALYLPFDIYAFALHRHWLEAAVVAINLVVVWVLARDLMVRRR</sequence>
<dbReference type="AlphaFoldDB" id="A0A5B7ZPW0"/>
<reference evidence="2 3" key="1">
    <citation type="submission" date="2019-06" db="EMBL/GenBank/DDBJ databases">
        <title>Thermomonas aquatica sp. nov., isolated from an industrial wastewater treatment plant.</title>
        <authorList>
            <person name="Jeon J.H."/>
            <person name="Park D.-S."/>
        </authorList>
    </citation>
    <scope>NUCLEOTIDE SEQUENCE [LARGE SCALE GENOMIC DNA]</scope>
    <source>
        <strain evidence="2 3">SY21</strain>
    </source>
</reference>
<evidence type="ECO:0000313" key="3">
    <source>
        <dbReference type="Proteomes" id="UP000308149"/>
    </source>
</evidence>
<dbReference type="KEGG" id="thes:FHQ07_04710"/>
<evidence type="ECO:0000313" key="2">
    <source>
        <dbReference type="EMBL" id="QDA56665.1"/>
    </source>
</evidence>
<dbReference type="InterPro" id="IPR021125">
    <property type="entry name" value="DUF2127"/>
</dbReference>
<evidence type="ECO:0000256" key="1">
    <source>
        <dbReference type="SAM" id="Phobius"/>
    </source>
</evidence>
<keyword evidence="1" id="KW-0812">Transmembrane</keyword>
<proteinExistence type="predicted"/>
<dbReference type="Pfam" id="PF09900">
    <property type="entry name" value="DUF2127"/>
    <property type="match status" value="1"/>
</dbReference>
<dbReference type="OrthoDB" id="121772at2"/>
<dbReference type="RefSeq" id="WP_139715720.1">
    <property type="nucleotide sequence ID" value="NZ_CP040871.1"/>
</dbReference>
<dbReference type="EMBL" id="CP040871">
    <property type="protein sequence ID" value="QDA56665.1"/>
    <property type="molecule type" value="Genomic_DNA"/>
</dbReference>
<keyword evidence="1" id="KW-1133">Transmembrane helix</keyword>